<dbReference type="PANTHER" id="PTHR43133:SF8">
    <property type="entry name" value="RNA POLYMERASE SIGMA FACTOR HI_1459-RELATED"/>
    <property type="match status" value="1"/>
</dbReference>
<comment type="caution">
    <text evidence="8">The sequence shown here is derived from an EMBL/GenBank/DDBJ whole genome shotgun (WGS) entry which is preliminary data.</text>
</comment>
<dbReference type="PANTHER" id="PTHR43133">
    <property type="entry name" value="RNA POLYMERASE ECF-TYPE SIGMA FACTO"/>
    <property type="match status" value="1"/>
</dbReference>
<evidence type="ECO:0000256" key="1">
    <source>
        <dbReference type="ARBA" id="ARBA00010641"/>
    </source>
</evidence>
<dbReference type="GO" id="GO:0016987">
    <property type="term" value="F:sigma factor activity"/>
    <property type="evidence" value="ECO:0007669"/>
    <property type="project" value="UniProtKB-KW"/>
</dbReference>
<evidence type="ECO:0000313" key="9">
    <source>
        <dbReference type="Proteomes" id="UP000286681"/>
    </source>
</evidence>
<dbReference type="InterPro" id="IPR039425">
    <property type="entry name" value="RNA_pol_sigma-70-like"/>
</dbReference>
<dbReference type="InterPro" id="IPR007627">
    <property type="entry name" value="RNA_pol_sigma70_r2"/>
</dbReference>
<proteinExistence type="inferred from homology"/>
<dbReference type="Pfam" id="PF04542">
    <property type="entry name" value="Sigma70_r2"/>
    <property type="match status" value="1"/>
</dbReference>
<protein>
    <submittedName>
        <fullName evidence="8">RNA polymerase sigma factor</fullName>
    </submittedName>
</protein>
<organism evidence="8 9">
    <name type="scientific">Sphingomonas koreensis</name>
    <dbReference type="NCBI Taxonomy" id="93064"/>
    <lineage>
        <taxon>Bacteria</taxon>
        <taxon>Pseudomonadati</taxon>
        <taxon>Pseudomonadota</taxon>
        <taxon>Alphaproteobacteria</taxon>
        <taxon>Sphingomonadales</taxon>
        <taxon>Sphingomonadaceae</taxon>
        <taxon>Sphingomonas</taxon>
    </lineage>
</organism>
<keyword evidence="4" id="KW-0238">DNA-binding</keyword>
<comment type="similarity">
    <text evidence="1">Belongs to the sigma-70 factor family. ECF subfamily.</text>
</comment>
<dbReference type="GO" id="GO:0003677">
    <property type="term" value="F:DNA binding"/>
    <property type="evidence" value="ECO:0007669"/>
    <property type="project" value="UniProtKB-KW"/>
</dbReference>
<name>A0AAJ4S4C6_9SPHN</name>
<feature type="domain" description="RNA polymerase sigma factor 70 region 4 type 2" evidence="7">
    <location>
        <begin position="103"/>
        <end position="155"/>
    </location>
</feature>
<dbReference type="GO" id="GO:0006352">
    <property type="term" value="P:DNA-templated transcription initiation"/>
    <property type="evidence" value="ECO:0007669"/>
    <property type="project" value="InterPro"/>
</dbReference>
<keyword evidence="3" id="KW-0731">Sigma factor</keyword>
<dbReference type="InterPro" id="IPR013325">
    <property type="entry name" value="RNA_pol_sigma_r2"/>
</dbReference>
<evidence type="ECO:0000256" key="5">
    <source>
        <dbReference type="ARBA" id="ARBA00023163"/>
    </source>
</evidence>
<evidence type="ECO:0000259" key="7">
    <source>
        <dbReference type="Pfam" id="PF08281"/>
    </source>
</evidence>
<gene>
    <name evidence="8" type="ORF">CA257_07430</name>
</gene>
<dbReference type="InterPro" id="IPR036388">
    <property type="entry name" value="WH-like_DNA-bd_sf"/>
</dbReference>
<dbReference type="InterPro" id="IPR013324">
    <property type="entry name" value="RNA_pol_sigma_r3/r4-like"/>
</dbReference>
<dbReference type="SUPFAM" id="SSF88946">
    <property type="entry name" value="Sigma2 domain of RNA polymerase sigma factors"/>
    <property type="match status" value="1"/>
</dbReference>
<dbReference type="Proteomes" id="UP000286681">
    <property type="component" value="Unassembled WGS sequence"/>
</dbReference>
<dbReference type="CDD" id="cd06171">
    <property type="entry name" value="Sigma70_r4"/>
    <property type="match status" value="1"/>
</dbReference>
<dbReference type="Gene3D" id="1.10.1740.10">
    <property type="match status" value="1"/>
</dbReference>
<sequence length="162" mass="18383">MRRYRNAIYRLVIGYVGDADEAFDQTQECFAAAYRALDQFEVDKSLRGWLARIAINKCRDWNRRRAVRKFFSFAVPISERIADSIADPAPGPHRDLSGREEAQRLWAAIATLPATMKEPLLLSTVEGLSHGEVAAILTISEKAVESRLYRARKKLAEILDEC</sequence>
<evidence type="ECO:0000256" key="4">
    <source>
        <dbReference type="ARBA" id="ARBA00023125"/>
    </source>
</evidence>
<reference evidence="8 9" key="1">
    <citation type="submission" date="2018-07" db="EMBL/GenBank/DDBJ databases">
        <title>Genomic and Epidemiologic Investigation of an Indolent Hospital Outbreak.</title>
        <authorList>
            <person name="Johnson R.C."/>
            <person name="Deming C."/>
            <person name="Conlan S."/>
            <person name="Zellmer C.J."/>
            <person name="Michelin A.V."/>
            <person name="Lee-Lin S."/>
            <person name="Thomas P.J."/>
            <person name="Park M."/>
            <person name="Weingarten R.A."/>
            <person name="Less J."/>
            <person name="Dekker J.P."/>
            <person name="Frank K.M."/>
            <person name="Musser K.A."/>
            <person name="Mcquiston J.R."/>
            <person name="Henderson D.K."/>
            <person name="Lau A.F."/>
            <person name="Palmore T.N."/>
            <person name="Segre J.A."/>
        </authorList>
    </citation>
    <scope>NUCLEOTIDE SEQUENCE [LARGE SCALE GENOMIC DNA]</scope>
    <source>
        <strain evidence="8 9">SK-NIH.Env10_0317</strain>
    </source>
</reference>
<accession>A0AAJ4S4C6</accession>
<evidence type="ECO:0000256" key="2">
    <source>
        <dbReference type="ARBA" id="ARBA00023015"/>
    </source>
</evidence>
<feature type="domain" description="RNA polymerase sigma-70 region 2" evidence="6">
    <location>
        <begin position="2"/>
        <end position="66"/>
    </location>
</feature>
<keyword evidence="5" id="KW-0804">Transcription</keyword>
<dbReference type="Gene3D" id="1.10.10.10">
    <property type="entry name" value="Winged helix-like DNA-binding domain superfamily/Winged helix DNA-binding domain"/>
    <property type="match status" value="1"/>
</dbReference>
<evidence type="ECO:0000313" key="8">
    <source>
        <dbReference type="EMBL" id="RSV04878.1"/>
    </source>
</evidence>
<dbReference type="Pfam" id="PF08281">
    <property type="entry name" value="Sigma70_r4_2"/>
    <property type="match status" value="1"/>
</dbReference>
<dbReference type="EMBL" id="QQWO01000005">
    <property type="protein sequence ID" value="RSV04878.1"/>
    <property type="molecule type" value="Genomic_DNA"/>
</dbReference>
<keyword evidence="2" id="KW-0805">Transcription regulation</keyword>
<evidence type="ECO:0000259" key="6">
    <source>
        <dbReference type="Pfam" id="PF04542"/>
    </source>
</evidence>
<dbReference type="SUPFAM" id="SSF88659">
    <property type="entry name" value="Sigma3 and sigma4 domains of RNA polymerase sigma factors"/>
    <property type="match status" value="1"/>
</dbReference>
<dbReference type="NCBIfam" id="TIGR02937">
    <property type="entry name" value="sigma70-ECF"/>
    <property type="match status" value="1"/>
</dbReference>
<evidence type="ECO:0000256" key="3">
    <source>
        <dbReference type="ARBA" id="ARBA00023082"/>
    </source>
</evidence>
<dbReference type="AlphaFoldDB" id="A0AAJ4S4C6"/>
<dbReference type="InterPro" id="IPR013249">
    <property type="entry name" value="RNA_pol_sigma70_r4_t2"/>
</dbReference>
<dbReference type="InterPro" id="IPR014284">
    <property type="entry name" value="RNA_pol_sigma-70_dom"/>
</dbReference>